<proteinExistence type="predicted"/>
<reference evidence="1" key="1">
    <citation type="journal article" date="2012" name="PLoS Genet.">
        <title>Comparative analysis of the genomes of two field isolates of the rice blast fungus Magnaporthe oryzae.</title>
        <authorList>
            <person name="Xue M."/>
            <person name="Yang J."/>
            <person name="Li Z."/>
            <person name="Hu S."/>
            <person name="Yao N."/>
            <person name="Dean R.A."/>
            <person name="Zhao W."/>
            <person name="Shen M."/>
            <person name="Zhang H."/>
            <person name="Li C."/>
            <person name="Liu L."/>
            <person name="Cao L."/>
            <person name="Xu X."/>
            <person name="Xing Y."/>
            <person name="Hsiang T."/>
            <person name="Zhang Z."/>
            <person name="Xu J.R."/>
            <person name="Peng Y.L."/>
        </authorList>
    </citation>
    <scope>NUCLEOTIDE SEQUENCE</scope>
    <source>
        <strain evidence="1">Y34</strain>
    </source>
</reference>
<name>A0AA97PH16_PYRO3</name>
<protein>
    <submittedName>
        <fullName evidence="1">Uncharacterized protein</fullName>
    </submittedName>
</protein>
<gene>
    <name evidence="1" type="ORF">OOU_Y34scaffold00777g20</name>
</gene>
<dbReference type="EMBL" id="JH792844">
    <property type="protein sequence ID" value="ELQ34262.1"/>
    <property type="molecule type" value="Genomic_DNA"/>
</dbReference>
<accession>A0AA97PH16</accession>
<organism evidence="1">
    <name type="scientific">Pyricularia oryzae (strain Y34)</name>
    <name type="common">Rice blast fungus</name>
    <name type="synonym">Magnaporthe oryzae</name>
    <dbReference type="NCBI Taxonomy" id="1143189"/>
    <lineage>
        <taxon>Eukaryota</taxon>
        <taxon>Fungi</taxon>
        <taxon>Dikarya</taxon>
        <taxon>Ascomycota</taxon>
        <taxon>Pezizomycotina</taxon>
        <taxon>Sordariomycetes</taxon>
        <taxon>Sordariomycetidae</taxon>
        <taxon>Magnaporthales</taxon>
        <taxon>Pyriculariaceae</taxon>
        <taxon>Pyricularia</taxon>
    </lineage>
</organism>
<dbReference type="AlphaFoldDB" id="A0AA97PH16"/>
<dbReference type="Proteomes" id="UP000011086">
    <property type="component" value="Unassembled WGS sequence"/>
</dbReference>
<evidence type="ECO:0000313" key="1">
    <source>
        <dbReference type="EMBL" id="ELQ34262.1"/>
    </source>
</evidence>
<sequence length="46" mass="5121">MAWSRGRVYKVQVVFVNQIHNPGDRRAASGTSLVHGGSIDYFNLTD</sequence>